<keyword evidence="10 16" id="KW-0802">TPR repeat</keyword>
<dbReference type="GO" id="GO:0016020">
    <property type="term" value="C:membrane"/>
    <property type="evidence" value="ECO:0007669"/>
    <property type="project" value="UniProtKB-SubCell"/>
</dbReference>
<dbReference type="InterPro" id="IPR013618">
    <property type="entry name" value="TMTC_DUF1736"/>
</dbReference>
<sequence length="859" mass="97193">MTIKRGARVPDWSVFLLVALFASGCYLNSLHGEFVHDDLVAIVGNPDVVGRNPLVALFENDFWGRPMAHPASHKSYRPLTVLTFRLNWSLSGGVFSFHATNVALHSVAVILLLYFCREMLAWRRDASLVAALMFAAHPVHTEAVSNIVGRADVLCCVLYLFALIACSKNSLGWQAMSLVCACLALFTKEQGITVLGVCLVYHLLLLIEKNTLGSHSVEEDGACDCKHRRSLDNVTNFHIFGRIAVSFCVACALCYLRMCVINGPLPQFSEHDNPAAFAKSWTTRFLTYLYLPAFNLWLLLWPNTLSYDWQTSSIPLVESPWEVRNVATLAYLLGLLALAVTSIRQQGMERRRVVLSLSLMVFSFLPASNLLVTVGFVVAERVLYIPSLGFCLLVSHGLQRLMQRGPVIASMCRAGALLLIVFFVLKTMARNNVWSSREALVRSGLESVPHNAKAHYNYANYKKDVGDKFLAIEHYRIALRLWPNYYTAHNNLGTLLEDGEDHFRKAIAINPYYAKAHYNLASLYMKRGKADVAESYFLRAIQLDPEFVPAISSLASLYAGEAGRLQDAERLYVWAIHLDPEDADVLNNYGFFLETHGRSSEAMTQYERAMNVQPNHTVAIINAARSLRTPEHSRRAEELYKRALSIEEDPQVMDNLGMLYLMSGRHQEGRALYQYLLRNYPDRNETKLHYAQLLIQERSFDQAERLLLSVSDSPIARESYLHLATLYNRTNRTAEALDTILRALSLCSTFETSCAKYHEEHGDILKDMDDFDAAEESYKLALNLDPKLAKTHQNLAVIYHIKGNYTSAEYHYKEAYKLDSSPQVLLDNMRKLQRRLFDLQENTCWRTEATCSSDSSVVL</sequence>
<feature type="repeat" description="TPR" evidence="16">
    <location>
        <begin position="583"/>
        <end position="616"/>
    </location>
</feature>
<evidence type="ECO:0000256" key="16">
    <source>
        <dbReference type="PROSITE-ProRule" id="PRU00339"/>
    </source>
</evidence>
<keyword evidence="9" id="KW-0677">Repeat</keyword>
<gene>
    <name evidence="19" type="ORF">LARSCL_LOCUS892</name>
</gene>
<dbReference type="Gene3D" id="1.25.40.10">
    <property type="entry name" value="Tetratricopeptide repeat domain"/>
    <property type="match status" value="4"/>
</dbReference>
<comment type="catalytic activity">
    <reaction evidence="14">
        <text>a di-trans,poly-cis-dolichyl beta-D-mannosyl phosphate + L-threonyl-[protein] = 3-O-(alpha-D-mannosyl)-L-threonyl-[protein] + a di-trans,poly-cis-dolichyl phosphate + H(+)</text>
        <dbReference type="Rhea" id="RHEA:53396"/>
        <dbReference type="Rhea" id="RHEA-COMP:11060"/>
        <dbReference type="Rhea" id="RHEA-COMP:13547"/>
        <dbReference type="Rhea" id="RHEA-COMP:19498"/>
        <dbReference type="Rhea" id="RHEA-COMP:19501"/>
        <dbReference type="ChEBI" id="CHEBI:15378"/>
        <dbReference type="ChEBI" id="CHEBI:30013"/>
        <dbReference type="ChEBI" id="CHEBI:57683"/>
        <dbReference type="ChEBI" id="CHEBI:58211"/>
        <dbReference type="ChEBI" id="CHEBI:137323"/>
        <dbReference type="EC" id="2.4.1.109"/>
    </reaction>
</comment>
<keyword evidence="11" id="KW-0256">Endoplasmic reticulum</keyword>
<dbReference type="InterPro" id="IPR019734">
    <property type="entry name" value="TPR_rpt"/>
</dbReference>
<dbReference type="GO" id="GO:0005783">
    <property type="term" value="C:endoplasmic reticulum"/>
    <property type="evidence" value="ECO:0007669"/>
    <property type="project" value="UniProtKB-SubCell"/>
</dbReference>
<keyword evidence="12 17" id="KW-1133">Transmembrane helix</keyword>
<dbReference type="GO" id="GO:0004169">
    <property type="term" value="F:dolichyl-phosphate-mannose-protein mannosyltransferase activity"/>
    <property type="evidence" value="ECO:0007669"/>
    <property type="project" value="UniProtKB-EC"/>
</dbReference>
<feature type="transmembrane region" description="Helical" evidence="17">
    <location>
        <begin position="405"/>
        <end position="425"/>
    </location>
</feature>
<evidence type="ECO:0000256" key="7">
    <source>
        <dbReference type="ARBA" id="ARBA00022679"/>
    </source>
</evidence>
<keyword evidence="13 17" id="KW-0472">Membrane</keyword>
<comment type="pathway">
    <text evidence="4">Protein modification; protein glycosylation.</text>
</comment>
<evidence type="ECO:0000256" key="11">
    <source>
        <dbReference type="ARBA" id="ARBA00022824"/>
    </source>
</evidence>
<protein>
    <recommendedName>
        <fullName evidence="6">dolichyl-phosphate-mannose--protein mannosyltransferase</fullName>
        <ecNumber evidence="6">2.4.1.109</ecNumber>
    </recommendedName>
</protein>
<feature type="repeat" description="TPR" evidence="16">
    <location>
        <begin position="514"/>
        <end position="547"/>
    </location>
</feature>
<dbReference type="SMART" id="SM00028">
    <property type="entry name" value="TPR"/>
    <property type="match status" value="9"/>
</dbReference>
<feature type="transmembrane region" description="Helical" evidence="17">
    <location>
        <begin position="12"/>
        <end position="29"/>
    </location>
</feature>
<dbReference type="Proteomes" id="UP001497382">
    <property type="component" value="Unassembled WGS sequence"/>
</dbReference>
<dbReference type="AlphaFoldDB" id="A0AAV1YWI9"/>
<evidence type="ECO:0000256" key="1">
    <source>
        <dbReference type="ARBA" id="ARBA00003582"/>
    </source>
</evidence>
<organism evidence="19 20">
    <name type="scientific">Larinioides sclopetarius</name>
    <dbReference type="NCBI Taxonomy" id="280406"/>
    <lineage>
        <taxon>Eukaryota</taxon>
        <taxon>Metazoa</taxon>
        <taxon>Ecdysozoa</taxon>
        <taxon>Arthropoda</taxon>
        <taxon>Chelicerata</taxon>
        <taxon>Arachnida</taxon>
        <taxon>Araneae</taxon>
        <taxon>Araneomorphae</taxon>
        <taxon>Entelegynae</taxon>
        <taxon>Araneoidea</taxon>
        <taxon>Araneidae</taxon>
        <taxon>Larinioides</taxon>
    </lineage>
</organism>
<keyword evidence="7" id="KW-0808">Transferase</keyword>
<dbReference type="PROSITE" id="PS50293">
    <property type="entry name" value="TPR_REGION"/>
    <property type="match status" value="1"/>
</dbReference>
<evidence type="ECO:0000256" key="17">
    <source>
        <dbReference type="SAM" id="Phobius"/>
    </source>
</evidence>
<dbReference type="Pfam" id="PF08409">
    <property type="entry name" value="TMTC_DUF1736"/>
    <property type="match status" value="1"/>
</dbReference>
<feature type="repeat" description="TPR" evidence="16">
    <location>
        <begin position="789"/>
        <end position="822"/>
    </location>
</feature>
<dbReference type="PROSITE" id="PS51257">
    <property type="entry name" value="PROKAR_LIPOPROTEIN"/>
    <property type="match status" value="1"/>
</dbReference>
<evidence type="ECO:0000259" key="18">
    <source>
        <dbReference type="Pfam" id="PF08409"/>
    </source>
</evidence>
<comment type="subcellular location">
    <subcellularLocation>
        <location evidence="3">Endoplasmic reticulum</location>
    </subcellularLocation>
    <subcellularLocation>
        <location evidence="2">Membrane</location>
        <topology evidence="2">Multi-pass membrane protein</topology>
    </subcellularLocation>
</comment>
<accession>A0AAV1YWI9</accession>
<evidence type="ECO:0000256" key="4">
    <source>
        <dbReference type="ARBA" id="ARBA00004922"/>
    </source>
</evidence>
<dbReference type="SUPFAM" id="SSF48452">
    <property type="entry name" value="TPR-like"/>
    <property type="match status" value="2"/>
</dbReference>
<name>A0AAV1YWI9_9ARAC</name>
<evidence type="ECO:0000256" key="13">
    <source>
        <dbReference type="ARBA" id="ARBA00023136"/>
    </source>
</evidence>
<evidence type="ECO:0000256" key="12">
    <source>
        <dbReference type="ARBA" id="ARBA00022989"/>
    </source>
</evidence>
<keyword evidence="8 17" id="KW-0812">Transmembrane</keyword>
<feature type="repeat" description="TPR" evidence="16">
    <location>
        <begin position="650"/>
        <end position="683"/>
    </location>
</feature>
<evidence type="ECO:0000313" key="20">
    <source>
        <dbReference type="Proteomes" id="UP001497382"/>
    </source>
</evidence>
<evidence type="ECO:0000256" key="14">
    <source>
        <dbReference type="ARBA" id="ARBA00045085"/>
    </source>
</evidence>
<dbReference type="PROSITE" id="PS50005">
    <property type="entry name" value="TPR"/>
    <property type="match status" value="5"/>
</dbReference>
<comment type="similarity">
    <text evidence="5">Belongs to the TMTC family.</text>
</comment>
<evidence type="ECO:0000256" key="5">
    <source>
        <dbReference type="ARBA" id="ARBA00007882"/>
    </source>
</evidence>
<dbReference type="PANTHER" id="PTHR44809:SF1">
    <property type="entry name" value="PROTEIN O-MANNOSYL-TRANSFERASE TMTC1"/>
    <property type="match status" value="1"/>
</dbReference>
<evidence type="ECO:0000256" key="6">
    <source>
        <dbReference type="ARBA" id="ARBA00012839"/>
    </source>
</evidence>
<evidence type="ECO:0000256" key="10">
    <source>
        <dbReference type="ARBA" id="ARBA00022803"/>
    </source>
</evidence>
<reference evidence="19 20" key="1">
    <citation type="submission" date="2024-04" db="EMBL/GenBank/DDBJ databases">
        <authorList>
            <person name="Rising A."/>
            <person name="Reimegard J."/>
            <person name="Sonavane S."/>
            <person name="Akerstrom W."/>
            <person name="Nylinder S."/>
            <person name="Hedman E."/>
            <person name="Kallberg Y."/>
        </authorList>
    </citation>
    <scope>NUCLEOTIDE SEQUENCE [LARGE SCALE GENOMIC DNA]</scope>
</reference>
<feature type="transmembrane region" description="Helical" evidence="17">
    <location>
        <begin position="178"/>
        <end position="204"/>
    </location>
</feature>
<dbReference type="EMBL" id="CAXIEN010000005">
    <property type="protein sequence ID" value="CAL1262264.1"/>
    <property type="molecule type" value="Genomic_DNA"/>
</dbReference>
<feature type="transmembrane region" description="Helical" evidence="17">
    <location>
        <begin position="353"/>
        <end position="376"/>
    </location>
</feature>
<evidence type="ECO:0000313" key="19">
    <source>
        <dbReference type="EMBL" id="CAL1262264.1"/>
    </source>
</evidence>
<feature type="domain" description="DUF1736" evidence="18">
    <location>
        <begin position="263"/>
        <end position="334"/>
    </location>
</feature>
<dbReference type="InterPro" id="IPR011990">
    <property type="entry name" value="TPR-like_helical_dom_sf"/>
</dbReference>
<comment type="function">
    <text evidence="1">Transfers mannosyl residues to the hydroxyl group of serine or threonine residues.</text>
</comment>
<proteinExistence type="inferred from homology"/>
<evidence type="ECO:0000256" key="3">
    <source>
        <dbReference type="ARBA" id="ARBA00004240"/>
    </source>
</evidence>
<evidence type="ECO:0000256" key="8">
    <source>
        <dbReference type="ARBA" id="ARBA00022692"/>
    </source>
</evidence>
<feature type="transmembrane region" description="Helical" evidence="17">
    <location>
        <begin position="239"/>
        <end position="260"/>
    </location>
</feature>
<evidence type="ECO:0000256" key="2">
    <source>
        <dbReference type="ARBA" id="ARBA00004141"/>
    </source>
</evidence>
<feature type="transmembrane region" description="Helical" evidence="17">
    <location>
        <begin position="281"/>
        <end position="301"/>
    </location>
</feature>
<comment type="caution">
    <text evidence="19">The sequence shown here is derived from an EMBL/GenBank/DDBJ whole genome shotgun (WGS) entry which is preliminary data.</text>
</comment>
<feature type="repeat" description="TPR" evidence="16">
    <location>
        <begin position="755"/>
        <end position="788"/>
    </location>
</feature>
<feature type="transmembrane region" description="Helical" evidence="17">
    <location>
        <begin position="95"/>
        <end position="114"/>
    </location>
</feature>
<evidence type="ECO:0000256" key="15">
    <source>
        <dbReference type="ARBA" id="ARBA00045102"/>
    </source>
</evidence>
<feature type="transmembrane region" description="Helical" evidence="17">
    <location>
        <begin position="382"/>
        <end position="398"/>
    </location>
</feature>
<dbReference type="InterPro" id="IPR013105">
    <property type="entry name" value="TPR_2"/>
</dbReference>
<dbReference type="Pfam" id="PF07719">
    <property type="entry name" value="TPR_2"/>
    <property type="match status" value="1"/>
</dbReference>
<dbReference type="Pfam" id="PF13181">
    <property type="entry name" value="TPR_8"/>
    <property type="match status" value="2"/>
</dbReference>
<dbReference type="EC" id="2.4.1.109" evidence="6"/>
<keyword evidence="20" id="KW-1185">Reference proteome</keyword>
<dbReference type="Pfam" id="PF13432">
    <property type="entry name" value="TPR_16"/>
    <property type="match status" value="2"/>
</dbReference>
<evidence type="ECO:0000256" key="9">
    <source>
        <dbReference type="ARBA" id="ARBA00022737"/>
    </source>
</evidence>
<feature type="transmembrane region" description="Helical" evidence="17">
    <location>
        <begin position="147"/>
        <end position="166"/>
    </location>
</feature>
<comment type="catalytic activity">
    <reaction evidence="15">
        <text>a di-trans,poly-cis-dolichyl beta-D-mannosyl phosphate + L-seryl-[protein] = 3-O-(alpha-D-mannosyl)-L-seryl-[protein] + a di-trans,poly-cis-dolichyl phosphate + H(+)</text>
        <dbReference type="Rhea" id="RHEA:17377"/>
        <dbReference type="Rhea" id="RHEA-COMP:9863"/>
        <dbReference type="Rhea" id="RHEA-COMP:13546"/>
        <dbReference type="Rhea" id="RHEA-COMP:19498"/>
        <dbReference type="Rhea" id="RHEA-COMP:19501"/>
        <dbReference type="ChEBI" id="CHEBI:15378"/>
        <dbReference type="ChEBI" id="CHEBI:29999"/>
        <dbReference type="ChEBI" id="CHEBI:57683"/>
        <dbReference type="ChEBI" id="CHEBI:58211"/>
        <dbReference type="ChEBI" id="CHEBI:137321"/>
        <dbReference type="EC" id="2.4.1.109"/>
    </reaction>
</comment>
<dbReference type="PANTHER" id="PTHR44809">
    <property type="match status" value="1"/>
</dbReference>
<dbReference type="InterPro" id="IPR052943">
    <property type="entry name" value="TMTC_O-mannosyl-trnsfr"/>
</dbReference>